<sequence length="800" mass="92169">MINPSLIKSFQVYALLVRYGMLGFWGYAFIFLWKLGQLDYYQSWGTFFALWIPVMYAVFSTSYLLIRKCCSSHHSPETALFSERVSRFVQYDEWTYCVLLVLLGLELAAPSLQYVYSWFLTAYLALVLAKTALLLTCFFRYLQHLTCQSRPSNRLPFHVKVALVLIAFLLYSLISMFHIRRSTTTGDEPHYLLITHSLWYDWDTNLHNNYANHDYTAFYWDDLTPAFGDRVSDTTVYSYRHKGGFPLVLLPGYVLGGRVGATLQMNLVTALLMLQIFLLSYDIFHSLSASFVSWVCTAFTMPFIVYMGQIYPDTLAALLAVWGVRRIRRLSRENRWNTFVFWKDNGFIGLLVIFLVVLKTRYLPLAGTIVVFWIFRLLLRRGHFKQKLHMLFGIGIVSVLAGILVLWVDRAFLGHMLTDRITDTQYMAWILEGYNPLTGLLGLLLDQEYGLLFYSPLYMLAIVGIGLLSRKEFLETAPLLGIFGFNYLIIGCWPLWHAAPTPPSRYLLPVLPFLGIFFAQYWLQRKKNVRNVLLGVCGIWSFFMVWVITLTPWWRYNWADGTNNFLEAQSWRLGIHLPRLFPSFIRITQLTPFLSVLIILSLMAIILFGRFEKNDAPPLFPKNGSGAPGMMIALTFFLMLCLGVLLLGKMLPTSVLEAEDHLDMKADGGKRVPPSIDPWDNQIYLRTWKYFGWKLEPGESIVGRLKFAHGGQPSTGPIVKTQEALIYARALLDDESPDDFPIIEVFVDDMKIRELTITSTDWKPYPVKIVTDEVRPSLKIVHQAAPDSRRAFILDKVRLR</sequence>
<feature type="transmembrane region" description="Helical" evidence="1">
    <location>
        <begin position="122"/>
        <end position="141"/>
    </location>
</feature>
<feature type="transmembrane region" description="Helical" evidence="1">
    <location>
        <begin position="391"/>
        <end position="408"/>
    </location>
</feature>
<feature type="transmembrane region" description="Helical" evidence="1">
    <location>
        <begin position="480"/>
        <end position="499"/>
    </location>
</feature>
<gene>
    <name evidence="2" type="ORF">CSA56_01040</name>
</gene>
<feature type="transmembrane region" description="Helical" evidence="1">
    <location>
        <begin position="505"/>
        <end position="523"/>
    </location>
</feature>
<feature type="transmembrane region" description="Helical" evidence="1">
    <location>
        <begin position="629"/>
        <end position="648"/>
    </location>
</feature>
<feature type="transmembrane region" description="Helical" evidence="1">
    <location>
        <begin position="362"/>
        <end position="379"/>
    </location>
</feature>
<dbReference type="Proteomes" id="UP000230821">
    <property type="component" value="Unassembled WGS sequence"/>
</dbReference>
<feature type="transmembrane region" description="Helical" evidence="1">
    <location>
        <begin position="532"/>
        <end position="554"/>
    </location>
</feature>
<keyword evidence="1" id="KW-0472">Membrane</keyword>
<evidence type="ECO:0000313" key="2">
    <source>
        <dbReference type="EMBL" id="PIE36169.1"/>
    </source>
</evidence>
<feature type="transmembrane region" description="Helical" evidence="1">
    <location>
        <begin position="161"/>
        <end position="179"/>
    </location>
</feature>
<reference evidence="2 3" key="1">
    <citation type="submission" date="2017-10" db="EMBL/GenBank/DDBJ databases">
        <title>Novel microbial diversity and functional potential in the marine mammal oral microbiome.</title>
        <authorList>
            <person name="Dudek N.K."/>
            <person name="Sun C.L."/>
            <person name="Burstein D."/>
            <person name="Kantor R.S."/>
            <person name="Aliaga Goltsman D.S."/>
            <person name="Bik E.M."/>
            <person name="Thomas B.C."/>
            <person name="Banfield J.F."/>
            <person name="Relman D.A."/>
        </authorList>
    </citation>
    <scope>NUCLEOTIDE SEQUENCE [LARGE SCALE GENOMIC DNA]</scope>
    <source>
        <strain evidence="2">DOLJORAL78_47_16</strain>
    </source>
</reference>
<comment type="caution">
    <text evidence="2">The sequence shown here is derived from an EMBL/GenBank/DDBJ whole genome shotgun (WGS) entry which is preliminary data.</text>
</comment>
<evidence type="ECO:0000313" key="3">
    <source>
        <dbReference type="Proteomes" id="UP000230821"/>
    </source>
</evidence>
<organism evidence="2 3">
    <name type="scientific">candidate division KSB3 bacterium</name>
    <dbReference type="NCBI Taxonomy" id="2044937"/>
    <lineage>
        <taxon>Bacteria</taxon>
        <taxon>candidate division KSB3</taxon>
    </lineage>
</organism>
<keyword evidence="1" id="KW-0812">Transmembrane</keyword>
<name>A0A2G6KMW2_9BACT</name>
<feature type="transmembrane region" description="Helical" evidence="1">
    <location>
        <begin position="243"/>
        <end position="260"/>
    </location>
</feature>
<feature type="transmembrane region" description="Helical" evidence="1">
    <location>
        <begin position="12"/>
        <end position="33"/>
    </location>
</feature>
<accession>A0A2G6KMW2</accession>
<keyword evidence="1" id="KW-1133">Transmembrane helix</keyword>
<feature type="transmembrane region" description="Helical" evidence="1">
    <location>
        <begin position="587"/>
        <end position="608"/>
    </location>
</feature>
<feature type="transmembrane region" description="Helical" evidence="1">
    <location>
        <begin position="94"/>
        <end position="116"/>
    </location>
</feature>
<feature type="transmembrane region" description="Helical" evidence="1">
    <location>
        <begin position="45"/>
        <end position="66"/>
    </location>
</feature>
<dbReference type="AlphaFoldDB" id="A0A2G6KMW2"/>
<protein>
    <submittedName>
        <fullName evidence="2">Uncharacterized protein</fullName>
    </submittedName>
</protein>
<feature type="transmembrane region" description="Helical" evidence="1">
    <location>
        <begin position="304"/>
        <end position="324"/>
    </location>
</feature>
<proteinExistence type="predicted"/>
<feature type="transmembrane region" description="Helical" evidence="1">
    <location>
        <begin position="336"/>
        <end position="356"/>
    </location>
</feature>
<feature type="transmembrane region" description="Helical" evidence="1">
    <location>
        <begin position="267"/>
        <end position="284"/>
    </location>
</feature>
<feature type="transmembrane region" description="Helical" evidence="1">
    <location>
        <begin position="449"/>
        <end position="468"/>
    </location>
</feature>
<evidence type="ECO:0000256" key="1">
    <source>
        <dbReference type="SAM" id="Phobius"/>
    </source>
</evidence>
<dbReference type="EMBL" id="PDSK01000023">
    <property type="protein sequence ID" value="PIE36169.1"/>
    <property type="molecule type" value="Genomic_DNA"/>
</dbReference>